<evidence type="ECO:0000313" key="4">
    <source>
        <dbReference type="Proteomes" id="UP001196565"/>
    </source>
</evidence>
<dbReference type="PANTHER" id="PTHR32309:SF31">
    <property type="entry name" value="CAPSULAR EXOPOLYSACCHARIDE FAMILY"/>
    <property type="match status" value="1"/>
</dbReference>
<gene>
    <name evidence="3" type="ORF">KPL78_01430</name>
</gene>
<dbReference type="RefSeq" id="WP_219760862.1">
    <property type="nucleotide sequence ID" value="NZ_JAHYBZ010000001.1"/>
</dbReference>
<feature type="coiled-coil region" evidence="1">
    <location>
        <begin position="395"/>
        <end position="446"/>
    </location>
</feature>
<comment type="caution">
    <text evidence="3">The sequence shown here is derived from an EMBL/GenBank/DDBJ whole genome shotgun (WGS) entry which is preliminary data.</text>
</comment>
<evidence type="ECO:0000313" key="3">
    <source>
        <dbReference type="EMBL" id="MBW6396483.1"/>
    </source>
</evidence>
<name>A0ABS7A2H8_9PROT</name>
<keyword evidence="4" id="KW-1185">Reference proteome</keyword>
<reference evidence="3 4" key="1">
    <citation type="submission" date="2021-07" db="EMBL/GenBank/DDBJ databases">
        <authorList>
            <person name="So Y."/>
        </authorList>
    </citation>
    <scope>NUCLEOTIDE SEQUENCE [LARGE SCALE GENOMIC DNA]</scope>
    <source>
        <strain evidence="3 4">HJA6</strain>
    </source>
</reference>
<feature type="transmembrane region" description="Helical" evidence="2">
    <location>
        <begin position="484"/>
        <end position="502"/>
    </location>
</feature>
<sequence length="522" mass="57256">MEGGRPIGSSAFGAAPRVTGLPTDLLGWVALLRRQWKLVFACAVMGMLAMIAAAVFIRGPSYAVTAKIMVNLGPEMTGSPLLAAREGAPAAPAMRRPEDSATGVEIFSNPRLIRDAVSELGLEFFRGAPPQTFLQRLKHTASEAMRGARDAIREAMEFVGLRPRTTELDRVTLAIGSALRIEPIRRTDVISVTLNYPDPHAGEVLLGRFVNLALAGHADAYRMPGATGFFRSALSERRAELRSAEDRLLSLRTAGRNPVWSASEQRTVLIHAEAQAQTRLQQLNANIVAVEAEIRQAEAALARLPEEIELSAVRSRNTTTDQLRARLTELRLQLITQQSRYGEASEEIRDIRRQADALIALLASEDTYRIDQVTTGVNQLHQALERDLLTRRVDLEGQRNRARELQGELDHLRAELRDIETADVAIADLEREIARLRRAVDVYARGYEDARIAEAMESVQLTGLRVIMPPTAEILPSSPSLRRTALLGLVSGLAIAAALVLLREYRASGAAVRGASHETDMS</sequence>
<dbReference type="EMBL" id="JAHYBZ010000001">
    <property type="protein sequence ID" value="MBW6396483.1"/>
    <property type="molecule type" value="Genomic_DNA"/>
</dbReference>
<dbReference type="InterPro" id="IPR050445">
    <property type="entry name" value="Bact_polysacc_biosynth/exp"/>
</dbReference>
<evidence type="ECO:0000256" key="2">
    <source>
        <dbReference type="SAM" id="Phobius"/>
    </source>
</evidence>
<evidence type="ECO:0008006" key="5">
    <source>
        <dbReference type="Google" id="ProtNLM"/>
    </source>
</evidence>
<dbReference type="PANTHER" id="PTHR32309">
    <property type="entry name" value="TYROSINE-PROTEIN KINASE"/>
    <property type="match status" value="1"/>
</dbReference>
<organism evidence="3 4">
    <name type="scientific">Roseomonas alba</name>
    <dbReference type="NCBI Taxonomy" id="2846776"/>
    <lineage>
        <taxon>Bacteria</taxon>
        <taxon>Pseudomonadati</taxon>
        <taxon>Pseudomonadota</taxon>
        <taxon>Alphaproteobacteria</taxon>
        <taxon>Acetobacterales</taxon>
        <taxon>Roseomonadaceae</taxon>
        <taxon>Roseomonas</taxon>
    </lineage>
</organism>
<feature type="coiled-coil region" evidence="1">
    <location>
        <begin position="273"/>
        <end position="307"/>
    </location>
</feature>
<keyword evidence="2" id="KW-0472">Membrane</keyword>
<proteinExistence type="predicted"/>
<evidence type="ECO:0000256" key="1">
    <source>
        <dbReference type="SAM" id="Coils"/>
    </source>
</evidence>
<dbReference type="Gene3D" id="6.10.140.920">
    <property type="match status" value="1"/>
</dbReference>
<dbReference type="Proteomes" id="UP001196565">
    <property type="component" value="Unassembled WGS sequence"/>
</dbReference>
<feature type="transmembrane region" description="Helical" evidence="2">
    <location>
        <begin position="38"/>
        <end position="57"/>
    </location>
</feature>
<keyword evidence="2" id="KW-1133">Transmembrane helix</keyword>
<keyword evidence="1" id="KW-0175">Coiled coil</keyword>
<protein>
    <recommendedName>
        <fullName evidence="5">Polysaccharide chain length determinant N-terminal domain-containing protein</fullName>
    </recommendedName>
</protein>
<keyword evidence="2" id="KW-0812">Transmembrane</keyword>
<accession>A0ABS7A2H8</accession>